<gene>
    <name evidence="2" type="ORF">ACFP3U_20270</name>
</gene>
<dbReference type="EMBL" id="JBHSOF010000026">
    <property type="protein sequence ID" value="MFC5665305.1"/>
    <property type="molecule type" value="Genomic_DNA"/>
</dbReference>
<proteinExistence type="predicted"/>
<protein>
    <submittedName>
        <fullName evidence="2">Uncharacterized protein</fullName>
    </submittedName>
</protein>
<evidence type="ECO:0000256" key="1">
    <source>
        <dbReference type="SAM" id="MobiDB-lite"/>
    </source>
</evidence>
<dbReference type="Proteomes" id="UP001595975">
    <property type="component" value="Unassembled WGS sequence"/>
</dbReference>
<organism evidence="2 3">
    <name type="scientific">Kitasatospora misakiensis</name>
    <dbReference type="NCBI Taxonomy" id="67330"/>
    <lineage>
        <taxon>Bacteria</taxon>
        <taxon>Bacillati</taxon>
        <taxon>Actinomycetota</taxon>
        <taxon>Actinomycetes</taxon>
        <taxon>Kitasatosporales</taxon>
        <taxon>Streptomycetaceae</taxon>
        <taxon>Kitasatospora</taxon>
    </lineage>
</organism>
<sequence length="138" mass="13596">MPETSDPKTLAEAVDALADRFRSMPQSRLLGAVPGHSSRAAAGLELARWLAAAAQAAEAARADGGPDGGAVGGAPRELPEAGAFAVGDQLAVVGHDLAAALAALPGDAAVTLPDDGAVAAETVRELAVRRLAEASAAL</sequence>
<comment type="caution">
    <text evidence="2">The sequence shown here is derived from an EMBL/GenBank/DDBJ whole genome shotgun (WGS) entry which is preliminary data.</text>
</comment>
<evidence type="ECO:0000313" key="2">
    <source>
        <dbReference type="EMBL" id="MFC5665305.1"/>
    </source>
</evidence>
<feature type="region of interest" description="Disordered" evidence="1">
    <location>
        <begin position="58"/>
        <end position="77"/>
    </location>
</feature>
<dbReference type="RefSeq" id="WP_380226996.1">
    <property type="nucleotide sequence ID" value="NZ_JBHSOF010000026.1"/>
</dbReference>
<reference evidence="3" key="1">
    <citation type="journal article" date="2019" name="Int. J. Syst. Evol. Microbiol.">
        <title>The Global Catalogue of Microorganisms (GCM) 10K type strain sequencing project: providing services to taxonomists for standard genome sequencing and annotation.</title>
        <authorList>
            <consortium name="The Broad Institute Genomics Platform"/>
            <consortium name="The Broad Institute Genome Sequencing Center for Infectious Disease"/>
            <person name="Wu L."/>
            <person name="Ma J."/>
        </authorList>
    </citation>
    <scope>NUCLEOTIDE SEQUENCE [LARGE SCALE GENOMIC DNA]</scope>
    <source>
        <strain evidence="3">CGMCC 4.1437</strain>
    </source>
</reference>
<accession>A0ABW0X9T9</accession>
<keyword evidence="3" id="KW-1185">Reference proteome</keyword>
<name>A0ABW0X9T9_9ACTN</name>
<evidence type="ECO:0000313" key="3">
    <source>
        <dbReference type="Proteomes" id="UP001595975"/>
    </source>
</evidence>